<evidence type="ECO:0000313" key="9">
    <source>
        <dbReference type="EMBL" id="EYC16147.1"/>
    </source>
</evidence>
<dbReference type="InterPro" id="IPR022684">
    <property type="entry name" value="Calpain_cysteine_protease"/>
</dbReference>
<evidence type="ECO:0000256" key="4">
    <source>
        <dbReference type="ARBA" id="ARBA00022807"/>
    </source>
</evidence>
<dbReference type="InterPro" id="IPR038765">
    <property type="entry name" value="Papain-like_cys_pep_sf"/>
</dbReference>
<feature type="active site" evidence="5 6">
    <location>
        <position position="562"/>
    </location>
</feature>
<protein>
    <recommendedName>
        <fullName evidence="8">Calpain catalytic domain-containing protein</fullName>
    </recommendedName>
</protein>
<evidence type="ECO:0000256" key="1">
    <source>
        <dbReference type="ARBA" id="ARBA00007623"/>
    </source>
</evidence>
<dbReference type="PROSITE" id="PS50203">
    <property type="entry name" value="CALPAIN_CAT"/>
    <property type="match status" value="1"/>
</dbReference>
<feature type="active site" evidence="5 6">
    <location>
        <position position="405"/>
    </location>
</feature>
<dbReference type="InterPro" id="IPR000169">
    <property type="entry name" value="Pept_cys_AS"/>
</dbReference>
<dbReference type="Proteomes" id="UP000024635">
    <property type="component" value="Unassembled WGS sequence"/>
</dbReference>
<feature type="compositionally biased region" description="Acidic residues" evidence="7">
    <location>
        <begin position="132"/>
        <end position="174"/>
    </location>
</feature>
<organism evidence="9 10">
    <name type="scientific">Ancylostoma ceylanicum</name>
    <dbReference type="NCBI Taxonomy" id="53326"/>
    <lineage>
        <taxon>Eukaryota</taxon>
        <taxon>Metazoa</taxon>
        <taxon>Ecdysozoa</taxon>
        <taxon>Nematoda</taxon>
        <taxon>Chromadorea</taxon>
        <taxon>Rhabditida</taxon>
        <taxon>Rhabditina</taxon>
        <taxon>Rhabditomorpha</taxon>
        <taxon>Strongyloidea</taxon>
        <taxon>Ancylostomatidae</taxon>
        <taxon>Ancylostomatinae</taxon>
        <taxon>Ancylostoma</taxon>
    </lineage>
</organism>
<dbReference type="Pfam" id="PF00648">
    <property type="entry name" value="Peptidase_C2"/>
    <property type="match status" value="1"/>
</dbReference>
<accession>A0A016UMS3</accession>
<feature type="region of interest" description="Disordered" evidence="7">
    <location>
        <begin position="78"/>
        <end position="213"/>
    </location>
</feature>
<feature type="active site" evidence="5 6">
    <location>
        <position position="586"/>
    </location>
</feature>
<evidence type="ECO:0000313" key="10">
    <source>
        <dbReference type="Proteomes" id="UP000024635"/>
    </source>
</evidence>
<keyword evidence="3 6" id="KW-0378">Hydrolase</keyword>
<feature type="domain" description="Calpain catalytic" evidence="8">
    <location>
        <begin position="350"/>
        <end position="646"/>
    </location>
</feature>
<dbReference type="InterPro" id="IPR001300">
    <property type="entry name" value="Peptidase_C2_calpain_cat"/>
</dbReference>
<comment type="caution">
    <text evidence="9">The sequence shown here is derived from an EMBL/GenBank/DDBJ whole genome shotgun (WGS) entry which is preliminary data.</text>
</comment>
<evidence type="ECO:0000256" key="5">
    <source>
        <dbReference type="PIRSR" id="PIRSR622684-1"/>
    </source>
</evidence>
<dbReference type="SUPFAM" id="SSF54001">
    <property type="entry name" value="Cysteine proteinases"/>
    <property type="match status" value="1"/>
</dbReference>
<evidence type="ECO:0000256" key="6">
    <source>
        <dbReference type="PROSITE-ProRule" id="PRU00239"/>
    </source>
</evidence>
<keyword evidence="10" id="KW-1185">Reference proteome</keyword>
<dbReference type="CDD" id="cd00214">
    <property type="entry name" value="Calpain_III"/>
    <property type="match status" value="1"/>
</dbReference>
<evidence type="ECO:0000256" key="7">
    <source>
        <dbReference type="SAM" id="MobiDB-lite"/>
    </source>
</evidence>
<dbReference type="GO" id="GO:0004198">
    <property type="term" value="F:calcium-dependent cysteine-type endopeptidase activity"/>
    <property type="evidence" value="ECO:0007669"/>
    <property type="project" value="InterPro"/>
</dbReference>
<feature type="region of interest" description="Disordered" evidence="7">
    <location>
        <begin position="1"/>
        <end position="45"/>
    </location>
</feature>
<dbReference type="PANTHER" id="PTHR10183:SF433">
    <property type="entry name" value="CALPAIN-A-RELATED"/>
    <property type="match status" value="1"/>
</dbReference>
<dbReference type="EMBL" id="JARK01001370">
    <property type="protein sequence ID" value="EYC16147.1"/>
    <property type="molecule type" value="Genomic_DNA"/>
</dbReference>
<dbReference type="AlphaFoldDB" id="A0A016UMS3"/>
<dbReference type="FunFam" id="2.60.120.380:FF:000002">
    <property type="entry name" value="calpain-3 isoform X1"/>
    <property type="match status" value="1"/>
</dbReference>
<dbReference type="Pfam" id="PF01067">
    <property type="entry name" value="Calpain_III"/>
    <property type="match status" value="1"/>
</dbReference>
<comment type="similarity">
    <text evidence="1">Belongs to the peptidase C2 family.</text>
</comment>
<keyword evidence="4 6" id="KW-0788">Thiol protease</keyword>
<feature type="compositionally biased region" description="Acidic residues" evidence="7">
    <location>
        <begin position="181"/>
        <end position="193"/>
    </location>
</feature>
<dbReference type="SUPFAM" id="SSF49758">
    <property type="entry name" value="Calpain large subunit, middle domain (domain III)"/>
    <property type="match status" value="1"/>
</dbReference>
<dbReference type="PROSITE" id="PS00139">
    <property type="entry name" value="THIOL_PROTEASE_CYS"/>
    <property type="match status" value="1"/>
</dbReference>
<dbReference type="Gene3D" id="3.90.70.10">
    <property type="entry name" value="Cysteine proteinases"/>
    <property type="match status" value="1"/>
</dbReference>
<dbReference type="Gene3D" id="2.60.120.380">
    <property type="match status" value="1"/>
</dbReference>
<dbReference type="GO" id="GO:0006508">
    <property type="term" value="P:proteolysis"/>
    <property type="evidence" value="ECO:0007669"/>
    <property type="project" value="UniProtKB-KW"/>
</dbReference>
<dbReference type="InterPro" id="IPR036213">
    <property type="entry name" value="Calpain_III_sf"/>
</dbReference>
<dbReference type="STRING" id="53326.A0A016UMS3"/>
<dbReference type="PRINTS" id="PR00704">
    <property type="entry name" value="CALPAIN"/>
</dbReference>
<evidence type="ECO:0000256" key="3">
    <source>
        <dbReference type="ARBA" id="ARBA00022801"/>
    </source>
</evidence>
<dbReference type="CDD" id="cd00044">
    <property type="entry name" value="CysPc"/>
    <property type="match status" value="1"/>
</dbReference>
<name>A0A016UMS3_9BILA</name>
<proteinExistence type="inferred from homology"/>
<dbReference type="PANTHER" id="PTHR10183">
    <property type="entry name" value="CALPAIN"/>
    <property type="match status" value="1"/>
</dbReference>
<sequence length="845" mass="94331">MCYPCGEKTPTQHAGGWRGSYARIIGNPPLSPSAKEEGSVQDEDGDQRLEVTWLLLNSTQTQIDVRKKKEAYKMKMETNDWRKLGGAMSDDEYRHEDEEEEEYEGGGGDDDYGYEDNQEEQQDDGGYGYDGNDYEQGEAEDYEPEPYEEDAEPEPEPEYEDEPPEDNDVEEHDDVDLQRADEDDDGPVTEEQESAFATNAEEPGEGGGGGGMGSLVKGALDGFGGSSFGDIIGSISKIAGEQGGLSNIMSSGGMEQIVQKMLGEAAHRFLGINPETGAIIGAIAGNIIFNMGGRGNSLTNIGKIILDNIISGKYKRDVHPFVPPVPTPGAATFGLNFHEEREKCLANKVLFEDPEFPAADRSIYYKTPPDKHIEWKRPGEIVEDPQLIVGEKSRFDVKQGALGDCWLLAAVANLTLRDELFYRVVPPDQSFTENYAGIFHFQFWRYGQWIDVVVDDRLPTVNGRLYYMHSHEHNEFWSALLEKAYAKLYGSYENLEGGTTAEALEDFTGGLTEFYNLRKTEKSTILAMMIRGFQMGSLFGCSIDADPHQKEAPLENGLVRGHAYSITALHTVEGPYGETPLVRIRNPWGNSKEWNGAWSDGSSEWNYVDDQKRAEIGVKFANDGEFWMSFDDFCTNFMEMEICNLSADVMNEISEMTGVQVSEHQKHQWDEQAQDGEWSTAKGTAGGCANNPDTYARNPQYGTHFIVTEDSVEQDGKCTVIVAVLQKYRREMRTVGKDSLPIGFAVYQADPYANGAASADFLLAHKPTARTRVFINMREVTCRFRVPAGNYIILPCTFDPNCDGEFLLRIYVNGKLQTRYSEHLSSSPLCFFSIKCPHFQPPSMM</sequence>
<dbReference type="InterPro" id="IPR022682">
    <property type="entry name" value="Calpain_domain_III"/>
</dbReference>
<dbReference type="OrthoDB" id="424753at2759"/>
<dbReference type="InterPro" id="IPR033883">
    <property type="entry name" value="C2_III"/>
</dbReference>
<evidence type="ECO:0000256" key="2">
    <source>
        <dbReference type="ARBA" id="ARBA00022670"/>
    </source>
</evidence>
<keyword evidence="2 6" id="KW-0645">Protease</keyword>
<gene>
    <name evidence="9" type="primary">Acey_s0034.g2825</name>
    <name evidence="9" type="ORF">Y032_0034g2825</name>
</gene>
<dbReference type="InterPro" id="IPR022683">
    <property type="entry name" value="Calpain_III"/>
</dbReference>
<reference evidence="10" key="1">
    <citation type="journal article" date="2015" name="Nat. Genet.">
        <title>The genome and transcriptome of the zoonotic hookworm Ancylostoma ceylanicum identify infection-specific gene families.</title>
        <authorList>
            <person name="Schwarz E.M."/>
            <person name="Hu Y."/>
            <person name="Antoshechkin I."/>
            <person name="Miller M.M."/>
            <person name="Sternberg P.W."/>
            <person name="Aroian R.V."/>
        </authorList>
    </citation>
    <scope>NUCLEOTIDE SEQUENCE</scope>
    <source>
        <strain evidence="10">HY135</strain>
    </source>
</reference>
<evidence type="ECO:0000259" key="8">
    <source>
        <dbReference type="PROSITE" id="PS50203"/>
    </source>
</evidence>
<dbReference type="GO" id="GO:0005737">
    <property type="term" value="C:cytoplasm"/>
    <property type="evidence" value="ECO:0007669"/>
    <property type="project" value="TreeGrafter"/>
</dbReference>
<dbReference type="SMART" id="SM00720">
    <property type="entry name" value="calpain_III"/>
    <property type="match status" value="1"/>
</dbReference>
<feature type="compositionally biased region" description="Acidic residues" evidence="7">
    <location>
        <begin position="97"/>
        <end position="123"/>
    </location>
</feature>
<dbReference type="SMART" id="SM00230">
    <property type="entry name" value="CysPc"/>
    <property type="match status" value="1"/>
</dbReference>
<dbReference type="FunFam" id="3.90.70.10:FF:000001">
    <property type="entry name" value="Calpain-1 catalytic subunit"/>
    <property type="match status" value="1"/>
</dbReference>